<geneLocation type="plasmid" evidence="7">
    <name>unnamed</name>
</geneLocation>
<keyword evidence="8" id="KW-1185">Reference proteome</keyword>
<dbReference type="InterPro" id="IPR001845">
    <property type="entry name" value="HTH_ArsR_DNA-bd_dom"/>
</dbReference>
<dbReference type="RefSeq" id="WP_049954909.1">
    <property type="nucleotide sequence ID" value="NZ_CP007057.1"/>
</dbReference>
<organism evidence="7 8">
    <name type="scientific">Halostagnicola larsenii XH-48</name>
    <dbReference type="NCBI Taxonomy" id="797299"/>
    <lineage>
        <taxon>Archaea</taxon>
        <taxon>Methanobacteriati</taxon>
        <taxon>Methanobacteriota</taxon>
        <taxon>Stenosarchaea group</taxon>
        <taxon>Halobacteria</taxon>
        <taxon>Halobacteriales</taxon>
        <taxon>Natrialbaceae</taxon>
        <taxon>Halostagnicola</taxon>
    </lineage>
</organism>
<gene>
    <name evidence="7" type="ORF">HALLA_02140</name>
</gene>
<evidence type="ECO:0000259" key="6">
    <source>
        <dbReference type="PROSITE" id="PS51078"/>
    </source>
</evidence>
<dbReference type="Gene3D" id="1.10.10.10">
    <property type="entry name" value="Winged helix-like DNA-binding domain superfamily/Winged helix DNA-binding domain"/>
    <property type="match status" value="1"/>
</dbReference>
<feature type="domain" description="HTH arsR-type" evidence="4">
    <location>
        <begin position="1"/>
        <end position="90"/>
    </location>
</feature>
<evidence type="ECO:0000313" key="7">
    <source>
        <dbReference type="EMBL" id="AHG02130.1"/>
    </source>
</evidence>
<dbReference type="GO" id="GO:0003700">
    <property type="term" value="F:DNA-binding transcription factor activity"/>
    <property type="evidence" value="ECO:0007669"/>
    <property type="project" value="InterPro"/>
</dbReference>
<protein>
    <recommendedName>
        <fullName evidence="9">IclR family transcriptional regulator</fullName>
    </recommendedName>
</protein>
<dbReference type="eggNOG" id="arCOG02798">
    <property type="taxonomic scope" value="Archaea"/>
</dbReference>
<dbReference type="InterPro" id="IPR011991">
    <property type="entry name" value="ArsR-like_HTH"/>
</dbReference>
<dbReference type="PATRIC" id="fig|797299.3.peg.3812"/>
<dbReference type="GeneID" id="25147470"/>
<evidence type="ECO:0008006" key="9">
    <source>
        <dbReference type="Google" id="ProtNLM"/>
    </source>
</evidence>
<name>W0JY48_9EURY</name>
<evidence type="ECO:0000256" key="3">
    <source>
        <dbReference type="ARBA" id="ARBA00023163"/>
    </source>
</evidence>
<dbReference type="InterPro" id="IPR036390">
    <property type="entry name" value="WH_DNA-bd_sf"/>
</dbReference>
<feature type="domain" description="IclR-ED" evidence="6">
    <location>
        <begin position="67"/>
        <end position="251"/>
    </location>
</feature>
<dbReference type="InterPro" id="IPR029016">
    <property type="entry name" value="GAF-like_dom_sf"/>
</dbReference>
<proteinExistence type="predicted"/>
<evidence type="ECO:0000259" key="5">
    <source>
        <dbReference type="PROSITE" id="PS51077"/>
    </source>
</evidence>
<dbReference type="InterPro" id="IPR005471">
    <property type="entry name" value="Tscrpt_reg_IclR_N"/>
</dbReference>
<keyword evidence="3" id="KW-0804">Transcription</keyword>
<evidence type="ECO:0000259" key="4">
    <source>
        <dbReference type="PROSITE" id="PS50987"/>
    </source>
</evidence>
<dbReference type="PROSITE" id="PS51078">
    <property type="entry name" value="ICLR_ED"/>
    <property type="match status" value="1"/>
</dbReference>
<dbReference type="GO" id="GO:0003677">
    <property type="term" value="F:DNA binding"/>
    <property type="evidence" value="ECO:0007669"/>
    <property type="project" value="UniProtKB-KW"/>
</dbReference>
<dbReference type="GO" id="GO:0045892">
    <property type="term" value="P:negative regulation of DNA-templated transcription"/>
    <property type="evidence" value="ECO:0007669"/>
    <property type="project" value="TreeGrafter"/>
</dbReference>
<keyword evidence="7" id="KW-0614">Plasmid</keyword>
<evidence type="ECO:0000313" key="8">
    <source>
        <dbReference type="Proteomes" id="UP000019024"/>
    </source>
</evidence>
<reference evidence="7 8" key="1">
    <citation type="submission" date="2014-01" db="EMBL/GenBank/DDBJ databases">
        <authorList>
            <consortium name="DOE Joint Genome Institute"/>
            <person name="Anderson I."/>
            <person name="Huntemann M."/>
            <person name="Han J."/>
            <person name="Chen A."/>
            <person name="Kyrpides N."/>
            <person name="Mavromatis K."/>
            <person name="Markowitz V."/>
            <person name="Palaniappan K."/>
            <person name="Ivanova N."/>
            <person name="Schaumberg A."/>
            <person name="Pati A."/>
            <person name="Liolios K."/>
            <person name="Nordberg H.P."/>
            <person name="Cantor M.N."/>
            <person name="Hua S.X."/>
            <person name="Woyke T."/>
        </authorList>
    </citation>
    <scope>NUCLEOTIDE SEQUENCE [LARGE SCALE GENOMIC DNA]</scope>
    <source>
        <strain evidence="7 8">XH-48</strain>
        <plasmid evidence="8">2</plasmid>
    </source>
</reference>
<keyword evidence="2" id="KW-0238">DNA-binding</keyword>
<dbReference type="EMBL" id="CP007057">
    <property type="protein sequence ID" value="AHG02130.1"/>
    <property type="molecule type" value="Genomic_DNA"/>
</dbReference>
<dbReference type="InterPro" id="IPR036388">
    <property type="entry name" value="WH-like_DNA-bd_sf"/>
</dbReference>
<dbReference type="PANTHER" id="PTHR30136">
    <property type="entry name" value="HELIX-TURN-HELIX TRANSCRIPTIONAL REGULATOR, ICLR FAMILY"/>
    <property type="match status" value="1"/>
</dbReference>
<keyword evidence="1" id="KW-0805">Transcription regulation</keyword>
<dbReference type="InterPro" id="IPR050707">
    <property type="entry name" value="HTH_MetabolicPath_Reg"/>
</dbReference>
<dbReference type="SUPFAM" id="SSF55781">
    <property type="entry name" value="GAF domain-like"/>
    <property type="match status" value="1"/>
</dbReference>
<feature type="domain" description="HTH iclR-type" evidence="5">
    <location>
        <begin position="7"/>
        <end position="66"/>
    </location>
</feature>
<dbReference type="AlphaFoldDB" id="W0JY48"/>
<dbReference type="HOGENOM" id="CLU_062618_6_1_2"/>
<evidence type="ECO:0000256" key="2">
    <source>
        <dbReference type="ARBA" id="ARBA00023125"/>
    </source>
</evidence>
<dbReference type="PANTHER" id="PTHR30136:SF35">
    <property type="entry name" value="HTH-TYPE TRANSCRIPTIONAL REGULATOR RV1719"/>
    <property type="match status" value="1"/>
</dbReference>
<dbReference type="SMART" id="SM00418">
    <property type="entry name" value="HTH_ARSR"/>
    <property type="match status" value="1"/>
</dbReference>
<dbReference type="PROSITE" id="PS51077">
    <property type="entry name" value="HTH_ICLR"/>
    <property type="match status" value="1"/>
</dbReference>
<dbReference type="KEGG" id="hlr:HALLA_02140"/>
<dbReference type="InterPro" id="IPR014757">
    <property type="entry name" value="Tscrpt_reg_IclR_C"/>
</dbReference>
<dbReference type="SMART" id="SM00346">
    <property type="entry name" value="HTH_ICLR"/>
    <property type="match status" value="1"/>
</dbReference>
<sequence length="252" mass="28186">MADSDTIKSDETLLSIIDVLYEEGGATVTEIADAVAVSKSTVHRHLATLQKHHYVAKEEYEYVLGFRFLDLGGHVRQRDPIYKNVKMTVKDIAEETGEFVGFLVEEHGLGTYIYSEWGSEGVGNDVRIGRRIHLHQSAAGKAILAHLPEERAATIIDEHGLPERTPQTITDREELEENLETIRDRGYAYAFDEHTEGLWGIGVPVHNVDGSIAGGLIVAGPTYRMRGRQLEDEFPEFLLGATKEFELNMSHQ</sequence>
<dbReference type="CDD" id="cd00090">
    <property type="entry name" value="HTH_ARSR"/>
    <property type="match status" value="1"/>
</dbReference>
<dbReference type="OrthoDB" id="14763at2157"/>
<dbReference type="Pfam" id="PF01614">
    <property type="entry name" value="IclR_C"/>
    <property type="match status" value="1"/>
</dbReference>
<dbReference type="Proteomes" id="UP000019024">
    <property type="component" value="Plasmid unnamed2"/>
</dbReference>
<dbReference type="Pfam" id="PF09339">
    <property type="entry name" value="HTH_IclR"/>
    <property type="match status" value="1"/>
</dbReference>
<dbReference type="Gene3D" id="3.30.450.40">
    <property type="match status" value="1"/>
</dbReference>
<evidence type="ECO:0000256" key="1">
    <source>
        <dbReference type="ARBA" id="ARBA00023015"/>
    </source>
</evidence>
<dbReference type="SUPFAM" id="SSF46785">
    <property type="entry name" value="Winged helix' DNA-binding domain"/>
    <property type="match status" value="1"/>
</dbReference>
<accession>W0JY48</accession>
<dbReference type="PROSITE" id="PS50987">
    <property type="entry name" value="HTH_ARSR_2"/>
    <property type="match status" value="1"/>
</dbReference>